<dbReference type="AlphaFoldDB" id="A0A1I6SII6"/>
<dbReference type="STRING" id="593133.SAMN04488006_3058"/>
<organism evidence="1 2">
    <name type="scientific">Lutibacter maritimus</name>
    <dbReference type="NCBI Taxonomy" id="593133"/>
    <lineage>
        <taxon>Bacteria</taxon>
        <taxon>Pseudomonadati</taxon>
        <taxon>Bacteroidota</taxon>
        <taxon>Flavobacteriia</taxon>
        <taxon>Flavobacteriales</taxon>
        <taxon>Flavobacteriaceae</taxon>
        <taxon>Lutibacter</taxon>
    </lineage>
</organism>
<gene>
    <name evidence="1" type="ORF">SAMN04488006_3058</name>
</gene>
<name>A0A1I6SII6_9FLAO</name>
<keyword evidence="2" id="KW-1185">Reference proteome</keyword>
<protein>
    <submittedName>
        <fullName evidence="1">Ketosteroid isomerase homolog</fullName>
    </submittedName>
</protein>
<dbReference type="InterPro" id="IPR032710">
    <property type="entry name" value="NTF2-like_dom_sf"/>
</dbReference>
<dbReference type="RefSeq" id="WP_090229530.1">
    <property type="nucleotide sequence ID" value="NZ_FOZP01000009.1"/>
</dbReference>
<proteinExistence type="predicted"/>
<dbReference type="SUPFAM" id="SSF54427">
    <property type="entry name" value="NTF2-like"/>
    <property type="match status" value="1"/>
</dbReference>
<evidence type="ECO:0000313" key="2">
    <source>
        <dbReference type="Proteomes" id="UP000199312"/>
    </source>
</evidence>
<accession>A0A1I6SII6</accession>
<dbReference type="Gene3D" id="3.10.450.50">
    <property type="match status" value="1"/>
</dbReference>
<reference evidence="2" key="1">
    <citation type="submission" date="2016-10" db="EMBL/GenBank/DDBJ databases">
        <authorList>
            <person name="Varghese N."/>
            <person name="Submissions S."/>
        </authorList>
    </citation>
    <scope>NUCLEOTIDE SEQUENCE [LARGE SCALE GENOMIC DNA]</scope>
    <source>
        <strain evidence="2">DSM 24450</strain>
    </source>
</reference>
<evidence type="ECO:0000313" key="1">
    <source>
        <dbReference type="EMBL" id="SFS76733.1"/>
    </source>
</evidence>
<dbReference type="Proteomes" id="UP000199312">
    <property type="component" value="Unassembled WGS sequence"/>
</dbReference>
<dbReference type="OrthoDB" id="120856at2"/>
<dbReference type="EMBL" id="FOZP01000009">
    <property type="protein sequence ID" value="SFS76733.1"/>
    <property type="molecule type" value="Genomic_DNA"/>
</dbReference>
<keyword evidence="1" id="KW-0413">Isomerase</keyword>
<sequence length="144" mass="16579">MKKLVVYLFIGVLLSNCDVKVTQQNDIDDIKKALNQSAENWSRGDIEGFMDVYWKSEKLQFIGKKGITYGWNATLNNYKKKYATPDQMGTLIFKVLSTDFLAKNLYSLTGEYYLKRNSGDLNGIFTLIFKKIEGKWVIVSDHTQ</sequence>
<dbReference type="GO" id="GO:0016853">
    <property type="term" value="F:isomerase activity"/>
    <property type="evidence" value="ECO:0007669"/>
    <property type="project" value="UniProtKB-KW"/>
</dbReference>